<reference evidence="1" key="1">
    <citation type="submission" date="2021-02" db="EMBL/GenBank/DDBJ databases">
        <authorList>
            <person name="Nowell W R."/>
        </authorList>
    </citation>
    <scope>NUCLEOTIDE SEQUENCE</scope>
</reference>
<evidence type="ECO:0000313" key="1">
    <source>
        <dbReference type="EMBL" id="CAF4848304.1"/>
    </source>
</evidence>
<protein>
    <submittedName>
        <fullName evidence="1">Uncharacterized protein</fullName>
    </submittedName>
</protein>
<keyword evidence="2" id="KW-1185">Reference proteome</keyword>
<proteinExistence type="predicted"/>
<dbReference type="Proteomes" id="UP000663873">
    <property type="component" value="Unassembled WGS sequence"/>
</dbReference>
<feature type="non-terminal residue" evidence="1">
    <location>
        <position position="1"/>
    </location>
</feature>
<sequence>NGFPLPIEFSQLSLNFNLKEYNTLVHVTDIAQLTFLPDEQRILSFNFAPKSDHVQLLLEVKEKQNFALKDFKMHYSI</sequence>
<dbReference type="AlphaFoldDB" id="A0A821RRX6"/>
<gene>
    <name evidence="1" type="ORF">UJA718_LOCUS43360</name>
</gene>
<name>A0A821RRX6_9BILA</name>
<comment type="caution">
    <text evidence="1">The sequence shown here is derived from an EMBL/GenBank/DDBJ whole genome shotgun (WGS) entry which is preliminary data.</text>
</comment>
<dbReference type="EMBL" id="CAJOBP010060142">
    <property type="protein sequence ID" value="CAF4848304.1"/>
    <property type="molecule type" value="Genomic_DNA"/>
</dbReference>
<organism evidence="1 2">
    <name type="scientific">Rotaria socialis</name>
    <dbReference type="NCBI Taxonomy" id="392032"/>
    <lineage>
        <taxon>Eukaryota</taxon>
        <taxon>Metazoa</taxon>
        <taxon>Spiralia</taxon>
        <taxon>Gnathifera</taxon>
        <taxon>Rotifera</taxon>
        <taxon>Eurotatoria</taxon>
        <taxon>Bdelloidea</taxon>
        <taxon>Philodinida</taxon>
        <taxon>Philodinidae</taxon>
        <taxon>Rotaria</taxon>
    </lineage>
</organism>
<accession>A0A821RRX6</accession>
<evidence type="ECO:0000313" key="2">
    <source>
        <dbReference type="Proteomes" id="UP000663873"/>
    </source>
</evidence>